<evidence type="ECO:0000313" key="2">
    <source>
        <dbReference type="Proteomes" id="UP000770661"/>
    </source>
</evidence>
<dbReference type="Proteomes" id="UP000770661">
    <property type="component" value="Unassembled WGS sequence"/>
</dbReference>
<name>A0A8J4XXS8_CHIOP</name>
<proteinExistence type="predicted"/>
<sequence>MLSMLSACHFAGQPGHLSLGRQSCYTLVRSLSCSWLLLPHVVLLPAGPCRPSVRLTYSMVKRKGKCGYQSKWTSGKSHVDGVAIREKARSIYDHLAEKELLDPPLPPGLCQSAMGGFPRFKQRLACPHIARTGGSRDELAFLYKKMGNRTYIHQGGDEVRSYQDSRHFKDRLTVLFVGCLRGTCKITPLLVYPLPPHVL</sequence>
<organism evidence="1 2">
    <name type="scientific">Chionoecetes opilio</name>
    <name type="common">Atlantic snow crab</name>
    <name type="synonym">Cancer opilio</name>
    <dbReference type="NCBI Taxonomy" id="41210"/>
    <lineage>
        <taxon>Eukaryota</taxon>
        <taxon>Metazoa</taxon>
        <taxon>Ecdysozoa</taxon>
        <taxon>Arthropoda</taxon>
        <taxon>Crustacea</taxon>
        <taxon>Multicrustacea</taxon>
        <taxon>Malacostraca</taxon>
        <taxon>Eumalacostraca</taxon>
        <taxon>Eucarida</taxon>
        <taxon>Decapoda</taxon>
        <taxon>Pleocyemata</taxon>
        <taxon>Brachyura</taxon>
        <taxon>Eubrachyura</taxon>
        <taxon>Majoidea</taxon>
        <taxon>Majidae</taxon>
        <taxon>Chionoecetes</taxon>
    </lineage>
</organism>
<protein>
    <submittedName>
        <fullName evidence="1">Uncharacterized protein</fullName>
    </submittedName>
</protein>
<reference evidence="1" key="1">
    <citation type="submission" date="2020-07" db="EMBL/GenBank/DDBJ databases">
        <title>The High-quality genome of the commercially important snow crab, Chionoecetes opilio.</title>
        <authorList>
            <person name="Jeong J.-H."/>
            <person name="Ryu S."/>
        </authorList>
    </citation>
    <scope>NUCLEOTIDE SEQUENCE</scope>
    <source>
        <strain evidence="1">MADBK_172401_WGS</strain>
        <tissue evidence="1">Digestive gland</tissue>
    </source>
</reference>
<dbReference type="EMBL" id="JACEEZ010018247">
    <property type="protein sequence ID" value="KAG0717068.1"/>
    <property type="molecule type" value="Genomic_DNA"/>
</dbReference>
<gene>
    <name evidence="1" type="ORF">GWK47_055186</name>
</gene>
<accession>A0A8J4XXS8</accession>
<keyword evidence="2" id="KW-1185">Reference proteome</keyword>
<comment type="caution">
    <text evidence="1">The sequence shown here is derived from an EMBL/GenBank/DDBJ whole genome shotgun (WGS) entry which is preliminary data.</text>
</comment>
<evidence type="ECO:0000313" key="1">
    <source>
        <dbReference type="EMBL" id="KAG0717068.1"/>
    </source>
</evidence>
<dbReference type="AlphaFoldDB" id="A0A8J4XXS8"/>
<dbReference type="OrthoDB" id="125347at2759"/>